<dbReference type="RefSeq" id="WP_139076954.1">
    <property type="nucleotide sequence ID" value="NZ_CZPZ01000001.1"/>
</dbReference>
<evidence type="ECO:0008006" key="3">
    <source>
        <dbReference type="Google" id="ProtNLM"/>
    </source>
</evidence>
<dbReference type="OrthoDB" id="2462219at2"/>
<dbReference type="Proteomes" id="UP000198736">
    <property type="component" value="Unassembled WGS sequence"/>
</dbReference>
<sequence length="508" mass="57624">MPDHSMFDSQLLYRRQYIAGPSLPRQFAMWRQIRFSNACIIGCHLELEVTEASNQQGRIVCLGHILDPLHCEYTNGQIINNLLAAGKDFAALERALSIVGGRWVVFVELSGERRVYHDAGGHKSTFWYGEPGSREIWIASEPSLFEDSLGIVADEKIVLQFKKSHYQNSWVCEVTPYLHVRQLLPNHYLDLGRRTVHRFWPSGDVVPKTLDDAAAEMADIIHGLIAAVATRGNVALPLTGGYESRVSFACAKELRGKLPLYLIDAPNTLYYDKLLSKQVARKYGLEVSYLRSLPFDERFWRTFLRNTAEMYWDQGANHIPTYGQHFPNYYLLIGAMGEVTRTFYYREGKLPAVIDPPLLACVTGYQANAVALQAFAEWLAGAPMNLNVSLLDLIYWEHRQGNWVSLGATGFDAVGCDTSSPYNCRKLMELALGVDVEYRKPPHILLRRIAELAAGPTILSVPINQHWLNDAIVTAARYVPWRVKYWAQTMRMRRAGTPECFLADARFF</sequence>
<dbReference type="SUPFAM" id="SSF52402">
    <property type="entry name" value="Adenine nucleotide alpha hydrolases-like"/>
    <property type="match status" value="1"/>
</dbReference>
<accession>A0A0S4L292</accession>
<dbReference type="AlphaFoldDB" id="A0A0S4L292"/>
<protein>
    <recommendedName>
        <fullName evidence="3">Asparagine synthetase domain-containing protein</fullName>
    </recommendedName>
</protein>
<dbReference type="EMBL" id="CZPZ01000001">
    <property type="protein sequence ID" value="CUS31779.1"/>
    <property type="molecule type" value="Genomic_DNA"/>
</dbReference>
<dbReference type="STRING" id="1742973.COMA2_10288"/>
<organism evidence="1 2">
    <name type="scientific">Candidatus Nitrospira nitrificans</name>
    <dbReference type="NCBI Taxonomy" id="1742973"/>
    <lineage>
        <taxon>Bacteria</taxon>
        <taxon>Pseudomonadati</taxon>
        <taxon>Nitrospirota</taxon>
        <taxon>Nitrospiria</taxon>
        <taxon>Nitrospirales</taxon>
        <taxon>Nitrospiraceae</taxon>
        <taxon>Nitrospira</taxon>
    </lineage>
</organism>
<keyword evidence="2" id="KW-1185">Reference proteome</keyword>
<evidence type="ECO:0000313" key="2">
    <source>
        <dbReference type="Proteomes" id="UP000198736"/>
    </source>
</evidence>
<reference evidence="2" key="1">
    <citation type="submission" date="2015-10" db="EMBL/GenBank/DDBJ databases">
        <authorList>
            <person name="Luecker S."/>
            <person name="Luecker S."/>
        </authorList>
    </citation>
    <scope>NUCLEOTIDE SEQUENCE [LARGE SCALE GENOMIC DNA]</scope>
</reference>
<evidence type="ECO:0000313" key="1">
    <source>
        <dbReference type="EMBL" id="CUS31779.1"/>
    </source>
</evidence>
<name>A0A0S4L292_9BACT</name>
<gene>
    <name evidence="1" type="ORF">COMA2_10288</name>
</gene>
<proteinExistence type="predicted"/>